<evidence type="ECO:0000313" key="3">
    <source>
        <dbReference type="Proteomes" id="UP000241690"/>
    </source>
</evidence>
<dbReference type="AlphaFoldDB" id="A0A2T4ADI9"/>
<organism evidence="2 3">
    <name type="scientific">Trichoderma harzianum CBS 226.95</name>
    <dbReference type="NCBI Taxonomy" id="983964"/>
    <lineage>
        <taxon>Eukaryota</taxon>
        <taxon>Fungi</taxon>
        <taxon>Dikarya</taxon>
        <taxon>Ascomycota</taxon>
        <taxon>Pezizomycotina</taxon>
        <taxon>Sordariomycetes</taxon>
        <taxon>Hypocreomycetidae</taxon>
        <taxon>Hypocreales</taxon>
        <taxon>Hypocreaceae</taxon>
        <taxon>Trichoderma</taxon>
    </lineage>
</organism>
<evidence type="ECO:0000313" key="2">
    <source>
        <dbReference type="EMBL" id="PTB55150.1"/>
    </source>
</evidence>
<accession>A0A2T4ADI9</accession>
<dbReference type="GeneID" id="36627696"/>
<evidence type="ECO:0000256" key="1">
    <source>
        <dbReference type="SAM" id="MobiDB-lite"/>
    </source>
</evidence>
<reference evidence="2 3" key="1">
    <citation type="submission" date="2016-07" db="EMBL/GenBank/DDBJ databases">
        <title>Multiple horizontal gene transfer events from other fungi enriched the ability of initially mycotrophic Trichoderma (Ascomycota) to feed on dead plant biomass.</title>
        <authorList>
            <consortium name="DOE Joint Genome Institute"/>
            <person name="Aerts A."/>
            <person name="Atanasova L."/>
            <person name="Chenthamara K."/>
            <person name="Zhang J."/>
            <person name="Grujic M."/>
            <person name="Henrissat B."/>
            <person name="Kuo A."/>
            <person name="Salamov A."/>
            <person name="Lipzen A."/>
            <person name="Labutti K."/>
            <person name="Barry K."/>
            <person name="Miao Y."/>
            <person name="Rahimi M.J."/>
            <person name="Shen Q."/>
            <person name="Grigoriev I.V."/>
            <person name="Kubicek C.P."/>
            <person name="Druzhinina I.S."/>
        </authorList>
    </citation>
    <scope>NUCLEOTIDE SEQUENCE [LARGE SCALE GENOMIC DNA]</scope>
    <source>
        <strain evidence="2 3">CBS 226.95</strain>
    </source>
</reference>
<name>A0A2T4ADI9_TRIHA</name>
<dbReference type="Proteomes" id="UP000241690">
    <property type="component" value="Unassembled WGS sequence"/>
</dbReference>
<feature type="region of interest" description="Disordered" evidence="1">
    <location>
        <begin position="1"/>
        <end position="20"/>
    </location>
</feature>
<proteinExistence type="predicted"/>
<gene>
    <name evidence="2" type="ORF">M431DRAFT_508557</name>
</gene>
<sequence length="53" mass="5943">MRKGNGNSRDRITQSDEGEEEPCCVIHLVHVISPSLKLSRRLVRYYAAAEGPC</sequence>
<keyword evidence="3" id="KW-1185">Reference proteome</keyword>
<dbReference type="RefSeq" id="XP_024774827.1">
    <property type="nucleotide sequence ID" value="XM_024919127.1"/>
</dbReference>
<dbReference type="EMBL" id="KZ679680">
    <property type="protein sequence ID" value="PTB55150.1"/>
    <property type="molecule type" value="Genomic_DNA"/>
</dbReference>
<protein>
    <submittedName>
        <fullName evidence="2">Uncharacterized protein</fullName>
    </submittedName>
</protein>